<keyword evidence="4" id="KW-1185">Reference proteome</keyword>
<dbReference type="Proteomes" id="UP000254968">
    <property type="component" value="Unassembled WGS sequence"/>
</dbReference>
<evidence type="ECO:0000256" key="1">
    <source>
        <dbReference type="SAM" id="SignalP"/>
    </source>
</evidence>
<keyword evidence="1" id="KW-0732">Signal</keyword>
<dbReference type="AlphaFoldDB" id="A0A378JQQ8"/>
<protein>
    <submittedName>
        <fullName evidence="3">Uncharacterized protein</fullName>
    </submittedName>
</protein>
<proteinExistence type="predicted"/>
<accession>A0A378JQQ8</accession>
<sequence>MTKLKMLSGLCGLLLLVNTGCADNAALNETLVRLINQINAMMPLLDEAQDEQEPNARIALHVERFVDGEGKTHAGLRDDLVAIRNSLIDFINQPAIAPKIIKPLALDYVGRG</sequence>
<evidence type="ECO:0000313" key="4">
    <source>
        <dbReference type="Proteomes" id="UP000254968"/>
    </source>
</evidence>
<reference evidence="3 4" key="1">
    <citation type="submission" date="2018-06" db="EMBL/GenBank/DDBJ databases">
        <authorList>
            <consortium name="Pathogen Informatics"/>
            <person name="Doyle S."/>
        </authorList>
    </citation>
    <scope>NUCLEOTIDE SEQUENCE [LARGE SCALE GENOMIC DNA]</scope>
    <source>
        <strain evidence="3 4">NCTC13315</strain>
    </source>
</reference>
<evidence type="ECO:0000313" key="3">
    <source>
        <dbReference type="EMBL" id="STX55526.1"/>
    </source>
</evidence>
<gene>
    <name evidence="2" type="ORF">NCTC13315_02826</name>
    <name evidence="3" type="ORF">NCTC13315_02898</name>
</gene>
<dbReference type="EMBL" id="UGNV01000002">
    <property type="protein sequence ID" value="STX55454.1"/>
    <property type="molecule type" value="Genomic_DNA"/>
</dbReference>
<feature type="signal peptide" evidence="1">
    <location>
        <begin position="1"/>
        <end position="22"/>
    </location>
</feature>
<name>A0A378JQQ8_9GAMM</name>
<organism evidence="3 4">
    <name type="scientific">Legionella beliardensis</name>
    <dbReference type="NCBI Taxonomy" id="91822"/>
    <lineage>
        <taxon>Bacteria</taxon>
        <taxon>Pseudomonadati</taxon>
        <taxon>Pseudomonadota</taxon>
        <taxon>Gammaproteobacteria</taxon>
        <taxon>Legionellales</taxon>
        <taxon>Legionellaceae</taxon>
        <taxon>Legionella</taxon>
    </lineage>
</organism>
<dbReference type="EMBL" id="UGNV01000002">
    <property type="protein sequence ID" value="STX55526.1"/>
    <property type="molecule type" value="Genomic_DNA"/>
</dbReference>
<evidence type="ECO:0000313" key="2">
    <source>
        <dbReference type="EMBL" id="STX55454.1"/>
    </source>
</evidence>
<feature type="chain" id="PRO_5036333131" evidence="1">
    <location>
        <begin position="23"/>
        <end position="112"/>
    </location>
</feature>